<dbReference type="EMBL" id="ML996693">
    <property type="protein sequence ID" value="KAF2401508.1"/>
    <property type="molecule type" value="Genomic_DNA"/>
</dbReference>
<name>A0A6G1HZN6_9PEZI</name>
<organism evidence="2 3">
    <name type="scientific">Trichodelitschia bisporula</name>
    <dbReference type="NCBI Taxonomy" id="703511"/>
    <lineage>
        <taxon>Eukaryota</taxon>
        <taxon>Fungi</taxon>
        <taxon>Dikarya</taxon>
        <taxon>Ascomycota</taxon>
        <taxon>Pezizomycotina</taxon>
        <taxon>Dothideomycetes</taxon>
        <taxon>Dothideomycetes incertae sedis</taxon>
        <taxon>Phaeotrichales</taxon>
        <taxon>Phaeotrichaceae</taxon>
        <taxon>Trichodelitschia</taxon>
    </lineage>
</organism>
<accession>A0A6G1HZN6</accession>
<dbReference type="AlphaFoldDB" id="A0A6G1HZN6"/>
<reference evidence="2" key="1">
    <citation type="journal article" date="2020" name="Stud. Mycol.">
        <title>101 Dothideomycetes genomes: a test case for predicting lifestyles and emergence of pathogens.</title>
        <authorList>
            <person name="Haridas S."/>
            <person name="Albert R."/>
            <person name="Binder M."/>
            <person name="Bloem J."/>
            <person name="Labutti K."/>
            <person name="Salamov A."/>
            <person name="Andreopoulos B."/>
            <person name="Baker S."/>
            <person name="Barry K."/>
            <person name="Bills G."/>
            <person name="Bluhm B."/>
            <person name="Cannon C."/>
            <person name="Castanera R."/>
            <person name="Culley D."/>
            <person name="Daum C."/>
            <person name="Ezra D."/>
            <person name="Gonzalez J."/>
            <person name="Henrissat B."/>
            <person name="Kuo A."/>
            <person name="Liang C."/>
            <person name="Lipzen A."/>
            <person name="Lutzoni F."/>
            <person name="Magnuson J."/>
            <person name="Mondo S."/>
            <person name="Nolan M."/>
            <person name="Ohm R."/>
            <person name="Pangilinan J."/>
            <person name="Park H.-J."/>
            <person name="Ramirez L."/>
            <person name="Alfaro M."/>
            <person name="Sun H."/>
            <person name="Tritt A."/>
            <person name="Yoshinaga Y."/>
            <person name="Zwiers L.-H."/>
            <person name="Turgeon B."/>
            <person name="Goodwin S."/>
            <person name="Spatafora J."/>
            <person name="Crous P."/>
            <person name="Grigoriev I."/>
        </authorList>
    </citation>
    <scope>NUCLEOTIDE SEQUENCE</scope>
    <source>
        <strain evidence="2">CBS 262.69</strain>
    </source>
</reference>
<proteinExistence type="predicted"/>
<evidence type="ECO:0000313" key="3">
    <source>
        <dbReference type="Proteomes" id="UP000799640"/>
    </source>
</evidence>
<sequence>MYNKLSDRPCRPLHLHCLASAPSLTSFIYGCTKGPAPSTSAYPAAGGSLSVSDIAPSTPCSLPPPSTHILCAKFSASASPTYKQSSHTIRLLCLIVTPHEANGAPVAPIVPVARQPAQARLRPTYRKPFEGADMLGVSRRQHARPNSFTDTASVAAGPREHER</sequence>
<protein>
    <submittedName>
        <fullName evidence="2">Uncharacterized protein</fullName>
    </submittedName>
</protein>
<dbReference type="Proteomes" id="UP000799640">
    <property type="component" value="Unassembled WGS sequence"/>
</dbReference>
<evidence type="ECO:0000313" key="2">
    <source>
        <dbReference type="EMBL" id="KAF2401508.1"/>
    </source>
</evidence>
<keyword evidence="3" id="KW-1185">Reference proteome</keyword>
<dbReference type="PROSITE" id="PS51257">
    <property type="entry name" value="PROKAR_LIPOPROTEIN"/>
    <property type="match status" value="1"/>
</dbReference>
<evidence type="ECO:0000256" key="1">
    <source>
        <dbReference type="SAM" id="MobiDB-lite"/>
    </source>
</evidence>
<feature type="region of interest" description="Disordered" evidence="1">
    <location>
        <begin position="136"/>
        <end position="163"/>
    </location>
</feature>
<gene>
    <name evidence="2" type="ORF">EJ06DRAFT_394541</name>
</gene>